<dbReference type="SUPFAM" id="SSF55729">
    <property type="entry name" value="Acyl-CoA N-acyltransferases (Nat)"/>
    <property type="match status" value="1"/>
</dbReference>
<sequence>MDELTHPRTVSQQLANARKYWLGYGAQTQRRSPYLLYRSGVADAQLNGVMSFDDGRVADRLHEIEQTLTGVPWLWWVGPDSDDRTATDLIRHGYREVGSMPVMAVSLGSVRSAPPSASLEIRHVTDAAALDEWVRCYTTAFGIKASRDEIARLEAVRTATPDTFIRYSGYLDGQIVGTAALFATDGVAGIYVVSTLEKFRGRGIGTALTAAALRAGQHMGLTTGTLQASSMGVPVYERMGFREVARYRLFMKS</sequence>
<dbReference type="InterPro" id="IPR000182">
    <property type="entry name" value="GNAT_dom"/>
</dbReference>
<dbReference type="PANTHER" id="PTHR37817">
    <property type="entry name" value="N-ACETYLTRANSFERASE EIS"/>
    <property type="match status" value="1"/>
</dbReference>
<name>A0ABV1VJ93_9ACTN</name>
<dbReference type="GO" id="GO:0016746">
    <property type="term" value="F:acyltransferase activity"/>
    <property type="evidence" value="ECO:0007669"/>
    <property type="project" value="UniProtKB-KW"/>
</dbReference>
<accession>A0ABV1VJ93</accession>
<keyword evidence="2" id="KW-0012">Acyltransferase</keyword>
<dbReference type="Pfam" id="PF00583">
    <property type="entry name" value="Acetyltransf_1"/>
    <property type="match status" value="1"/>
</dbReference>
<keyword evidence="2" id="KW-0808">Transferase</keyword>
<evidence type="ECO:0000313" key="2">
    <source>
        <dbReference type="EMBL" id="MER6906580.1"/>
    </source>
</evidence>
<dbReference type="Proteomes" id="UP001490330">
    <property type="component" value="Unassembled WGS sequence"/>
</dbReference>
<dbReference type="InterPro" id="IPR016181">
    <property type="entry name" value="Acyl_CoA_acyltransferase"/>
</dbReference>
<proteinExistence type="predicted"/>
<dbReference type="PANTHER" id="PTHR37817:SF1">
    <property type="entry name" value="N-ACETYLTRANSFERASE EIS"/>
    <property type="match status" value="1"/>
</dbReference>
<evidence type="ECO:0000313" key="3">
    <source>
        <dbReference type="Proteomes" id="UP001490330"/>
    </source>
</evidence>
<dbReference type="Gene3D" id="3.40.630.30">
    <property type="match status" value="1"/>
</dbReference>
<dbReference type="RefSeq" id="WP_350721461.1">
    <property type="nucleotide sequence ID" value="NZ_JBEPCO010000026.1"/>
</dbReference>
<evidence type="ECO:0000259" key="1">
    <source>
        <dbReference type="PROSITE" id="PS51186"/>
    </source>
</evidence>
<dbReference type="CDD" id="cd04301">
    <property type="entry name" value="NAT_SF"/>
    <property type="match status" value="1"/>
</dbReference>
<dbReference type="EMBL" id="JBEPCV010000023">
    <property type="protein sequence ID" value="MER6906580.1"/>
    <property type="molecule type" value="Genomic_DNA"/>
</dbReference>
<protein>
    <submittedName>
        <fullName evidence="2">GNAT family N-acetyltransferase</fullName>
        <ecNumber evidence="2">2.3.1.-</ecNumber>
    </submittedName>
</protein>
<comment type="caution">
    <text evidence="2">The sequence shown here is derived from an EMBL/GenBank/DDBJ whole genome shotgun (WGS) entry which is preliminary data.</text>
</comment>
<feature type="domain" description="N-acetyltransferase" evidence="1">
    <location>
        <begin position="119"/>
        <end position="253"/>
    </location>
</feature>
<reference evidence="2 3" key="1">
    <citation type="submission" date="2024-06" db="EMBL/GenBank/DDBJ databases">
        <title>The Natural Products Discovery Center: Release of the First 8490 Sequenced Strains for Exploring Actinobacteria Biosynthetic Diversity.</title>
        <authorList>
            <person name="Kalkreuter E."/>
            <person name="Kautsar S.A."/>
            <person name="Yang D."/>
            <person name="Bader C.D."/>
            <person name="Teijaro C.N."/>
            <person name="Fluegel L."/>
            <person name="Davis C.M."/>
            <person name="Simpson J.R."/>
            <person name="Lauterbach L."/>
            <person name="Steele A.D."/>
            <person name="Gui C."/>
            <person name="Meng S."/>
            <person name="Li G."/>
            <person name="Viehrig K."/>
            <person name="Ye F."/>
            <person name="Su P."/>
            <person name="Kiefer A.F."/>
            <person name="Nichols A."/>
            <person name="Cepeda A.J."/>
            <person name="Yan W."/>
            <person name="Fan B."/>
            <person name="Jiang Y."/>
            <person name="Adhikari A."/>
            <person name="Zheng C.-J."/>
            <person name="Schuster L."/>
            <person name="Cowan T.M."/>
            <person name="Smanski M.J."/>
            <person name="Chevrette M.G."/>
            <person name="De Carvalho L.P.S."/>
            <person name="Shen B."/>
        </authorList>
    </citation>
    <scope>NUCLEOTIDE SEQUENCE [LARGE SCALE GENOMIC DNA]</scope>
    <source>
        <strain evidence="2 3">NPDC000632</strain>
    </source>
</reference>
<organism evidence="2 3">
    <name type="scientific">Streptomyces flaveolus</name>
    <dbReference type="NCBI Taxonomy" id="67297"/>
    <lineage>
        <taxon>Bacteria</taxon>
        <taxon>Bacillati</taxon>
        <taxon>Actinomycetota</taxon>
        <taxon>Actinomycetes</taxon>
        <taxon>Kitasatosporales</taxon>
        <taxon>Streptomycetaceae</taxon>
        <taxon>Streptomyces</taxon>
    </lineage>
</organism>
<dbReference type="EC" id="2.3.1.-" evidence="2"/>
<dbReference type="PROSITE" id="PS51186">
    <property type="entry name" value="GNAT"/>
    <property type="match status" value="1"/>
</dbReference>
<keyword evidence="3" id="KW-1185">Reference proteome</keyword>
<gene>
    <name evidence="2" type="ORF">ABT322_23140</name>
</gene>
<dbReference type="InterPro" id="IPR051554">
    <property type="entry name" value="Acetyltransferase_Eis"/>
</dbReference>